<dbReference type="RefSeq" id="WP_111352177.1">
    <property type="nucleotide sequence ID" value="NZ_QHHQ01000010.1"/>
</dbReference>
<sequence length="327" mass="33847">MTEVVLVTGAAGFIGRALVRAFAAEGHRVLAAIHRTPLPDELVADPAVTPVAINLIDREPRVVPKGGAEAPAPTVVVHAAYGAASGPSGDVPPVLAAADALGVRRVVYFSSIAYYGARTGEVTETTPPEGEAGAYGRQKQAGEAALAAWAATPGRSGVALRPGAVYGPDSTFWTVKLLRRIASGNWGRFGSLGSGPCPLVHVTEVASATVAAAGAPDGFQAFNIVADDSLTWNDYFTRLADAAGLPLRDLSPTEARLRVAASIPAKVWRKLGGPGFEALALAPTAGELATFARPAHYVSTAARETLGWTPDRDVDAAIAEAVRETRW</sequence>
<name>A0A8B2NE85_9HYPH</name>
<dbReference type="Proteomes" id="UP000249590">
    <property type="component" value="Unassembled WGS sequence"/>
</dbReference>
<keyword evidence="3" id="KW-1185">Reference proteome</keyword>
<gene>
    <name evidence="2" type="ORF">DLJ53_30850</name>
</gene>
<dbReference type="GO" id="GO:0004029">
    <property type="term" value="F:aldehyde dehydrogenase (NAD+) activity"/>
    <property type="evidence" value="ECO:0007669"/>
    <property type="project" value="TreeGrafter"/>
</dbReference>
<evidence type="ECO:0000313" key="3">
    <source>
        <dbReference type="Proteomes" id="UP000249590"/>
    </source>
</evidence>
<dbReference type="OrthoDB" id="7836994at2"/>
<dbReference type="InterPro" id="IPR001509">
    <property type="entry name" value="Epimerase_deHydtase"/>
</dbReference>
<organism evidence="2 3">
    <name type="scientific">Acuticoccus sediminis</name>
    <dbReference type="NCBI Taxonomy" id="2184697"/>
    <lineage>
        <taxon>Bacteria</taxon>
        <taxon>Pseudomonadati</taxon>
        <taxon>Pseudomonadota</taxon>
        <taxon>Alphaproteobacteria</taxon>
        <taxon>Hyphomicrobiales</taxon>
        <taxon>Amorphaceae</taxon>
        <taxon>Acuticoccus</taxon>
    </lineage>
</organism>
<dbReference type="PANTHER" id="PTHR48079:SF6">
    <property type="entry name" value="NAD(P)-BINDING DOMAIN-CONTAINING PROTEIN-RELATED"/>
    <property type="match status" value="1"/>
</dbReference>
<evidence type="ECO:0000313" key="2">
    <source>
        <dbReference type="EMBL" id="RAH97069.1"/>
    </source>
</evidence>
<dbReference type="GO" id="GO:0005737">
    <property type="term" value="C:cytoplasm"/>
    <property type="evidence" value="ECO:0007669"/>
    <property type="project" value="TreeGrafter"/>
</dbReference>
<proteinExistence type="predicted"/>
<dbReference type="EMBL" id="QHHQ01000010">
    <property type="protein sequence ID" value="RAH97069.1"/>
    <property type="molecule type" value="Genomic_DNA"/>
</dbReference>
<dbReference type="PANTHER" id="PTHR48079">
    <property type="entry name" value="PROTEIN YEEZ"/>
    <property type="match status" value="1"/>
</dbReference>
<feature type="domain" description="NAD-dependent epimerase/dehydratase" evidence="1">
    <location>
        <begin position="5"/>
        <end position="224"/>
    </location>
</feature>
<accession>A0A8B2NE85</accession>
<protein>
    <recommendedName>
        <fullName evidence="1">NAD-dependent epimerase/dehydratase domain-containing protein</fullName>
    </recommendedName>
</protein>
<dbReference type="Pfam" id="PF01370">
    <property type="entry name" value="Epimerase"/>
    <property type="match status" value="1"/>
</dbReference>
<dbReference type="InterPro" id="IPR051783">
    <property type="entry name" value="NAD(P)-dependent_oxidoreduct"/>
</dbReference>
<reference evidence="2 3" key="1">
    <citation type="submission" date="2018-05" db="EMBL/GenBank/DDBJ databases">
        <title>Acuticoccus sediminis sp. nov., isolated from deep-sea sediment of Indian Ocean.</title>
        <authorList>
            <person name="Liu X."/>
            <person name="Lai Q."/>
            <person name="Du Y."/>
            <person name="Sun F."/>
            <person name="Zhang X."/>
            <person name="Wang S."/>
            <person name="Shao Z."/>
        </authorList>
    </citation>
    <scope>NUCLEOTIDE SEQUENCE [LARGE SCALE GENOMIC DNA]</scope>
    <source>
        <strain evidence="2 3">PTG4-2</strain>
    </source>
</reference>
<dbReference type="SUPFAM" id="SSF51735">
    <property type="entry name" value="NAD(P)-binding Rossmann-fold domains"/>
    <property type="match status" value="1"/>
</dbReference>
<dbReference type="AlphaFoldDB" id="A0A8B2NE85"/>
<dbReference type="Gene3D" id="3.40.50.720">
    <property type="entry name" value="NAD(P)-binding Rossmann-like Domain"/>
    <property type="match status" value="1"/>
</dbReference>
<dbReference type="InterPro" id="IPR036291">
    <property type="entry name" value="NAD(P)-bd_dom_sf"/>
</dbReference>
<evidence type="ECO:0000259" key="1">
    <source>
        <dbReference type="Pfam" id="PF01370"/>
    </source>
</evidence>
<comment type="caution">
    <text evidence="2">The sequence shown here is derived from an EMBL/GenBank/DDBJ whole genome shotgun (WGS) entry which is preliminary data.</text>
</comment>